<dbReference type="OMA" id="CTNNEII"/>
<dbReference type="Reactome" id="R-XTR-6798695">
    <property type="pathway name" value="Neutrophil degranulation"/>
</dbReference>
<reference evidence="5" key="3">
    <citation type="submission" date="2025-04" db="UniProtKB">
        <authorList>
            <consortium name="RefSeq"/>
        </authorList>
    </citation>
    <scope>IDENTIFICATION</scope>
    <source>
        <strain evidence="5">Nigerian</strain>
        <tissue evidence="5">Liver and blood</tissue>
    </source>
</reference>
<evidence type="ECO:0000259" key="2">
    <source>
        <dbReference type="SMART" id="SM00198"/>
    </source>
</evidence>
<keyword evidence="4" id="KW-1185">Reference proteome</keyword>
<dbReference type="CTD" id="101732829"/>
<evidence type="ECO:0000256" key="1">
    <source>
        <dbReference type="ARBA" id="ARBA00009923"/>
    </source>
</evidence>
<dbReference type="AlphaFoldDB" id="A0A803KAW9"/>
<dbReference type="Proteomes" id="UP000008143">
    <property type="component" value="Chromosome 5"/>
</dbReference>
<dbReference type="InterPro" id="IPR001283">
    <property type="entry name" value="CRISP-related"/>
</dbReference>
<comment type="similarity">
    <text evidence="1">Belongs to the CRISP family.</text>
</comment>
<dbReference type="SUPFAM" id="SSF55797">
    <property type="entry name" value="PR-1-like"/>
    <property type="match status" value="1"/>
</dbReference>
<protein>
    <submittedName>
        <fullName evidence="3 5">Serotriflin</fullName>
    </submittedName>
</protein>
<dbReference type="Pfam" id="PF00188">
    <property type="entry name" value="CAP"/>
    <property type="match status" value="1"/>
</dbReference>
<dbReference type="RefSeq" id="XP_017949574.2">
    <property type="nucleotide sequence ID" value="XM_018094085.2"/>
</dbReference>
<name>A0A803KAW9_XENTR</name>
<dbReference type="GeneTree" id="ENSGT00940000162013"/>
<dbReference type="SUPFAM" id="SSF57546">
    <property type="entry name" value="Crisp domain-like"/>
    <property type="match status" value="1"/>
</dbReference>
<dbReference type="Pfam" id="PF08562">
    <property type="entry name" value="Crisp"/>
    <property type="match status" value="1"/>
</dbReference>
<dbReference type="OrthoDB" id="737510at2759"/>
<dbReference type="InterPro" id="IPR014044">
    <property type="entry name" value="CAP_dom"/>
</dbReference>
<dbReference type="InterPro" id="IPR018244">
    <property type="entry name" value="Allrgn_V5/Tpx1_CS"/>
</dbReference>
<dbReference type="PANTHER" id="PTHR10334">
    <property type="entry name" value="CYSTEINE-RICH SECRETORY PROTEIN-RELATED"/>
    <property type="match status" value="1"/>
</dbReference>
<feature type="domain" description="SCP" evidence="2">
    <location>
        <begin position="80"/>
        <end position="222"/>
    </location>
</feature>
<dbReference type="KEGG" id="xtr:101732829"/>
<accession>A0A803KAW9</accession>
<proteinExistence type="inferred from homology"/>
<evidence type="ECO:0000313" key="5">
    <source>
        <dbReference type="RefSeq" id="XP_017949574.2"/>
    </source>
</evidence>
<dbReference type="GeneID" id="101732829"/>
<organism evidence="3">
    <name type="scientific">Xenopus tropicalis</name>
    <name type="common">Western clawed frog</name>
    <name type="synonym">Silurana tropicalis</name>
    <dbReference type="NCBI Taxonomy" id="8364"/>
    <lineage>
        <taxon>Eukaryota</taxon>
        <taxon>Metazoa</taxon>
        <taxon>Chordata</taxon>
        <taxon>Craniata</taxon>
        <taxon>Vertebrata</taxon>
        <taxon>Euteleostomi</taxon>
        <taxon>Amphibia</taxon>
        <taxon>Batrachia</taxon>
        <taxon>Anura</taxon>
        <taxon>Pipoidea</taxon>
        <taxon>Pipidae</taxon>
        <taxon>Xenopodinae</taxon>
        <taxon>Xenopus</taxon>
        <taxon>Silurana</taxon>
    </lineage>
</organism>
<dbReference type="GO" id="GO:0005615">
    <property type="term" value="C:extracellular space"/>
    <property type="evidence" value="ECO:0000318"/>
    <property type="project" value="GO_Central"/>
</dbReference>
<reference evidence="3" key="2">
    <citation type="submission" date="2021-03" db="UniProtKB">
        <authorList>
            <consortium name="Ensembl"/>
        </authorList>
    </citation>
    <scope>IDENTIFICATION</scope>
</reference>
<dbReference type="FunFam" id="3.40.33.10:FF:000005">
    <property type="entry name" value="Cysteine-rich secretory protein 2"/>
    <property type="match status" value="1"/>
</dbReference>
<dbReference type="PROSITE" id="PS01010">
    <property type="entry name" value="CRISP_2"/>
    <property type="match status" value="1"/>
</dbReference>
<reference evidence="3" key="1">
    <citation type="journal article" date="2010" name="Science">
        <title>The genome of the Western clawed frog Xenopus tropicalis.</title>
        <authorList>
            <person name="Hellsten U."/>
            <person name="Harland R.M."/>
            <person name="Gilchrist M.J."/>
            <person name="Hendrix D."/>
            <person name="Jurka J."/>
            <person name="Kapitonov V."/>
            <person name="Ovcharenko I."/>
            <person name="Putnam N.H."/>
            <person name="Shu S."/>
            <person name="Taher L."/>
            <person name="Blitz I.L."/>
            <person name="Blumberg B."/>
            <person name="Dichmann D.S."/>
            <person name="Dubchak I."/>
            <person name="Amaya E."/>
            <person name="Detter J.C."/>
            <person name="Fletcher R."/>
            <person name="Gerhard D.S."/>
            <person name="Goodstein D."/>
            <person name="Graves T."/>
            <person name="Grigoriev I.V."/>
            <person name="Grimwood J."/>
            <person name="Kawashima T."/>
            <person name="Lindquist E."/>
            <person name="Lucas S.M."/>
            <person name="Mead P.E."/>
            <person name="Mitros T."/>
            <person name="Ogino H."/>
            <person name="Ohta Y."/>
            <person name="Poliakov A.V."/>
            <person name="Pollet N."/>
            <person name="Robert J."/>
            <person name="Salamov A."/>
            <person name="Sater A.K."/>
            <person name="Schmutz J."/>
            <person name="Terry A."/>
            <person name="Vize P.D."/>
            <person name="Warren W.C."/>
            <person name="Wells D."/>
            <person name="Wills A."/>
            <person name="Wilson R.K."/>
            <person name="Zimmerman L.B."/>
            <person name="Zorn A.M."/>
            <person name="Grainger R."/>
            <person name="Grammer T."/>
            <person name="Khokha M.K."/>
            <person name="Richardson P.M."/>
            <person name="Rokhsar D.S."/>
        </authorList>
    </citation>
    <scope>NUCLEOTIDE SEQUENCE [LARGE SCALE GENOMIC DNA]</scope>
    <source>
        <strain evidence="3">Nigerian</strain>
    </source>
</reference>
<dbReference type="Ensembl" id="ENSXETT00000117381">
    <property type="protein sequence ID" value="ENSXETP00000117554"/>
    <property type="gene ID" value="ENSXETG00000036278"/>
</dbReference>
<dbReference type="SMART" id="SM00198">
    <property type="entry name" value="SCP"/>
    <property type="match status" value="1"/>
</dbReference>
<dbReference type="Gene3D" id="1.10.10.740">
    <property type="entry name" value="Crisp domain"/>
    <property type="match status" value="1"/>
</dbReference>
<dbReference type="InterPro" id="IPR042076">
    <property type="entry name" value="Crisp-like_dom"/>
</dbReference>
<evidence type="ECO:0000313" key="3">
    <source>
        <dbReference type="Ensembl" id="ENSXETP00000117554"/>
    </source>
</evidence>
<dbReference type="InterPro" id="IPR035940">
    <property type="entry name" value="CAP_sf"/>
</dbReference>
<gene>
    <name evidence="3 5" type="primary">LOC101732829</name>
</gene>
<dbReference type="PRINTS" id="PR00837">
    <property type="entry name" value="V5TPXLIKE"/>
</dbReference>
<dbReference type="InterPro" id="IPR013871">
    <property type="entry name" value="Cysteine_rich_secretory"/>
</dbReference>
<evidence type="ECO:0000313" key="4">
    <source>
        <dbReference type="Proteomes" id="UP000008143"/>
    </source>
</evidence>
<dbReference type="Gene3D" id="3.40.33.10">
    <property type="entry name" value="CAP"/>
    <property type="match status" value="1"/>
</dbReference>
<sequence length="290" mass="32850">MILTGSFFIQPSPHQTTSSQVASTLQLHIARETMPRATNAPLRPTGTMMPLVVLCILFFSQYGAVPIIVPYETQSTDNATNRQIIVDVHNRWRGNVTPTAMNMLKMEWNDEAAKKAEIWARTCNQFHNPASQRNITNFSCGQNLFMASYSTTWEAAVTAWFDEIKDFDFGKGPKTFGALIGHYTQGAWYNSRMVGCYEFECPNAEYRYYYVCHYCPAGNIEGKQFTPYKIGPTCGDCPKSCENGVCTNYCPHPINYDNCQELTTKYSCSKYPELQDDCPAHCRCTNNEII</sequence>